<name>A0A873WUW6_9CAUD</name>
<dbReference type="Proteomes" id="UP000662782">
    <property type="component" value="Segment"/>
</dbReference>
<protein>
    <submittedName>
        <fullName evidence="1">Putative tail fiber protein</fullName>
    </submittedName>
</protein>
<sequence>MTTPTQNGIPSSTAIDVRFNAEKLDEIINSDENTYTDRFGNQRLTAKGVAAAVQETLNVLTGGDGSSIINLPYGGKVSNLQTFLSCDMFGIENTGDVDVTDKLLALIQLSTLTGIPIKQKSGEYLISGNAKFNWIIDNKKTDLGGMKIIPAADFTGTFWISQSSGLVNHASGSSVVTKLNANASTDFLSGNGCLDSLGSDTTLNDSMVIMNFSDDLYVYNSTQTQAGAKTQKLAHVTRISANGKMDNVFPYNGTSITSISALPIQAGFSEFIMPDVDYRYGPRPIFFQFFYVSNLIIKEGRILNKPITEIGSRHVIDIQYYYNTYVDFIYDAHPTASFSSSDQTTIYASYTLHHGWGAKLYVRNVNAFGYGWGSISAAGWIADTIFDNCSANNFDSHNPSIGYYKLVNCKIGDGAAVFLGTKNSTLEILDTVYELGRGSGDPYYGKFLFPSLVQARTTSGGITDGTLIMRNVRVRGFWKYYSLASNGEGSIVQGAADNYTSLPTGSQMAGELFNKIDIDGLTIETPEASSCLQNIYWINRDRTVTPPMNIRFDNVTYAAGGTLKIDFTNTKPRASNTSASTDTMFEPIDMKVSMNNVGVDNLIIKRPSYGFQHNIRLDARRLHNPNYNGTPTLVRISQRGSYNFNDCELSRFITNDGTQEANQRVEINMRGGSVKSGTNLPLTTADSAFLHRLKASGVSFSGDYSLSSVTSSNLNLAQWFRLSDCSYYNNSGTPISSLMIWNTGVNNSSWSGALYVAKGNCLQATHLQSGNTFFDVFKIDYPGSGILARSIATNITSSVNTLSGTTSVSVSGTDYSGTSSTQMNSFIDRYTVGTRGVQAYISGIFSQLSLTSIYVS</sequence>
<evidence type="ECO:0000313" key="1">
    <source>
        <dbReference type="EMBL" id="QPB09194.1"/>
    </source>
</evidence>
<keyword evidence="2" id="KW-1185">Reference proteome</keyword>
<organism evidence="1 2">
    <name type="scientific">Klebsiella phage Miami</name>
    <dbReference type="NCBI Taxonomy" id="2767581"/>
    <lineage>
        <taxon>Viruses</taxon>
        <taxon>Duplodnaviria</taxon>
        <taxon>Heunggongvirae</taxon>
        <taxon>Uroviricota</taxon>
        <taxon>Caudoviricetes</taxon>
        <taxon>Chimalliviridae</taxon>
        <taxon>Miamivirus</taxon>
        <taxon>Miamivirus miami</taxon>
    </lineage>
</organism>
<accession>A0A873WUW6</accession>
<reference evidence="1 2" key="1">
    <citation type="submission" date="2020-07" db="EMBL/GenBank/DDBJ databases">
        <title>Complete genome sequence of Klebsiella pneumoniae phage Miami.</title>
        <authorList>
            <person name="Mora D.A."/>
            <person name="Lessor L."/>
            <person name="Gill J."/>
            <person name="Liu M."/>
        </authorList>
    </citation>
    <scope>NUCLEOTIDE SEQUENCE [LARGE SCALE GENOMIC DNA]</scope>
</reference>
<proteinExistence type="predicted"/>
<evidence type="ECO:0000313" key="2">
    <source>
        <dbReference type="Proteomes" id="UP000662782"/>
    </source>
</evidence>
<dbReference type="EMBL" id="MT701590">
    <property type="protein sequence ID" value="QPB09194.1"/>
    <property type="molecule type" value="Genomic_DNA"/>
</dbReference>
<gene>
    <name evidence="1" type="ORF">CPT_Miami_099</name>
</gene>